<reference evidence="3" key="2">
    <citation type="journal article" date="2018" name="BMC Genomics">
        <title>Genomic insights into host adaptation between the wheat stripe rust pathogen (Puccinia striiformis f. sp. tritici) and the barley stripe rust pathogen (Puccinia striiformis f. sp. hordei).</title>
        <authorList>
            <person name="Xia C."/>
            <person name="Wang M."/>
            <person name="Yin C."/>
            <person name="Cornejo O.E."/>
            <person name="Hulbert S.H."/>
            <person name="Chen X."/>
        </authorList>
    </citation>
    <scope>NUCLEOTIDE SEQUENCE [LARGE SCALE GENOMIC DNA]</scope>
    <source>
        <strain evidence="3">93TX-2</strain>
    </source>
</reference>
<dbReference type="Proteomes" id="UP000238274">
    <property type="component" value="Unassembled WGS sequence"/>
</dbReference>
<dbReference type="Gene3D" id="3.60.20.10">
    <property type="entry name" value="Glutamine Phosphoribosylpyrophosphate, subunit 1, domain 1"/>
    <property type="match status" value="1"/>
</dbReference>
<comment type="caution">
    <text evidence="2">The sequence shown here is derived from an EMBL/GenBank/DDBJ whole genome shotgun (WGS) entry which is preliminary data.</text>
</comment>
<organism evidence="2 3">
    <name type="scientific">Puccinia striiformis</name>
    <dbReference type="NCBI Taxonomy" id="27350"/>
    <lineage>
        <taxon>Eukaryota</taxon>
        <taxon>Fungi</taxon>
        <taxon>Dikarya</taxon>
        <taxon>Basidiomycota</taxon>
        <taxon>Pucciniomycotina</taxon>
        <taxon>Pucciniomycetes</taxon>
        <taxon>Pucciniales</taxon>
        <taxon>Pucciniaceae</taxon>
        <taxon>Puccinia</taxon>
    </lineage>
</organism>
<dbReference type="InterPro" id="IPR052373">
    <property type="entry name" value="Gamma-glu_amide_hydrolase"/>
</dbReference>
<dbReference type="PANTHER" id="PTHR43187:SF1">
    <property type="entry name" value="GLUTAMINE AMIDOTRANSFERASE DUG3-RELATED"/>
    <property type="match status" value="1"/>
</dbReference>
<keyword evidence="3" id="KW-1185">Reference proteome</keyword>
<evidence type="ECO:0000313" key="2">
    <source>
        <dbReference type="EMBL" id="POW05807.1"/>
    </source>
</evidence>
<reference evidence="3" key="3">
    <citation type="journal article" date="2018" name="Mol. Plant Microbe Interact.">
        <title>Genome sequence resources for the wheat stripe rust pathogen (Puccinia striiformis f. sp. tritici) and the barley stripe rust pathogen (Puccinia striiformis f. sp. hordei).</title>
        <authorList>
            <person name="Xia C."/>
            <person name="Wang M."/>
            <person name="Yin C."/>
            <person name="Cornejo O.E."/>
            <person name="Hulbert S.H."/>
            <person name="Chen X."/>
        </authorList>
    </citation>
    <scope>NUCLEOTIDE SEQUENCE [LARGE SCALE GENOMIC DNA]</scope>
    <source>
        <strain evidence="3">93TX-2</strain>
    </source>
</reference>
<accession>A0A2S4V8I4</accession>
<dbReference type="OrthoDB" id="2495291at2759"/>
<dbReference type="EMBL" id="PKSM01000166">
    <property type="protein sequence ID" value="POW05807.1"/>
    <property type="molecule type" value="Genomic_DNA"/>
</dbReference>
<dbReference type="CDD" id="cd01908">
    <property type="entry name" value="YafJ"/>
    <property type="match status" value="1"/>
</dbReference>
<dbReference type="PANTHER" id="PTHR43187">
    <property type="entry name" value="GLUTAMINE AMIDOTRANSFERASE DUG3-RELATED"/>
    <property type="match status" value="1"/>
</dbReference>
<dbReference type="VEuPathDB" id="FungiDB:PSHT_10634"/>
<gene>
    <name evidence="2" type="ORF">PSHT_10634</name>
</gene>
<sequence length="497" mass="56950">MCRLLIFKGEPIGLSHLITKPSQSVQYLHSHLTTDVYSDTLPFNYSSIINQAFDCRLRLDAGPINADGFGVGWYDTELEDSVPCVFQAITPAWFLPRKFWYEKSVLTLIEWRTYLHSSAHVRASTTGALSEENCHPWIYGSLLWMHNGNISGFNKIKRLLQAELSDEFFHFPQGKTKQLLLNPSVFFIIINTNKIHVKLLLNIGSTDSEWAFALFLNELSKVTDARAGNFPYMVLKETMIKTIEKLKSWWISTGEVEPSRMNFAVTDGRSVVATKYHKFDKREKIVLIASEPLTFEKTDWIEIACQTLIVVTPKMNVLQFPIIDELLIIHPISAKMCAQKLPLELSKSISRPTPTNIDMAKLLQLALNSVLLIMFLVGTSSSAPDYSKHNCRTMADHPVSAQICAQKLPPELSKVYIRYLPRRCLIHLLTDPTCPHLTDLCLFFLQRSQSADPYEYRHGQIIATRSELRPLDHFPRRYIILRPRLFITVDPRRATRL</sequence>
<dbReference type="InterPro" id="IPR029055">
    <property type="entry name" value="Ntn_hydrolases_N"/>
</dbReference>
<dbReference type="SUPFAM" id="SSF56235">
    <property type="entry name" value="N-terminal nucleophile aminohydrolases (Ntn hydrolases)"/>
    <property type="match status" value="1"/>
</dbReference>
<dbReference type="AlphaFoldDB" id="A0A2S4V8I4"/>
<protein>
    <recommendedName>
        <fullName evidence="1">Glutamine amidotransferase type-2 domain-containing protein</fullName>
    </recommendedName>
</protein>
<dbReference type="GO" id="GO:0005737">
    <property type="term" value="C:cytoplasm"/>
    <property type="evidence" value="ECO:0007669"/>
    <property type="project" value="TreeGrafter"/>
</dbReference>
<evidence type="ECO:0000259" key="1">
    <source>
        <dbReference type="PROSITE" id="PS51278"/>
    </source>
</evidence>
<dbReference type="GO" id="GO:0006751">
    <property type="term" value="P:glutathione catabolic process"/>
    <property type="evidence" value="ECO:0007669"/>
    <property type="project" value="TreeGrafter"/>
</dbReference>
<reference evidence="2 3" key="1">
    <citation type="submission" date="2017-12" db="EMBL/GenBank/DDBJ databases">
        <title>Gene loss provides genomic basis for host adaptation in cereal stripe rust fungi.</title>
        <authorList>
            <person name="Xia C."/>
        </authorList>
    </citation>
    <scope>NUCLEOTIDE SEQUENCE [LARGE SCALE GENOMIC DNA]</scope>
    <source>
        <strain evidence="2 3">93TX-2</strain>
    </source>
</reference>
<dbReference type="GO" id="GO:0008242">
    <property type="term" value="F:omega peptidase activity"/>
    <property type="evidence" value="ECO:0007669"/>
    <property type="project" value="TreeGrafter"/>
</dbReference>
<dbReference type="VEuPathDB" id="FungiDB:PSTT_13560"/>
<dbReference type="InterPro" id="IPR017932">
    <property type="entry name" value="GATase_2_dom"/>
</dbReference>
<dbReference type="PROSITE" id="PS51278">
    <property type="entry name" value="GATASE_TYPE_2"/>
    <property type="match status" value="1"/>
</dbReference>
<name>A0A2S4V8I4_9BASI</name>
<proteinExistence type="predicted"/>
<feature type="domain" description="Glutamine amidotransferase type-2" evidence="1">
    <location>
        <begin position="2"/>
        <end position="314"/>
    </location>
</feature>
<dbReference type="GO" id="GO:0061672">
    <property type="term" value="C:glutathione hydrolase complex"/>
    <property type="evidence" value="ECO:0007669"/>
    <property type="project" value="TreeGrafter"/>
</dbReference>
<evidence type="ECO:0000313" key="3">
    <source>
        <dbReference type="Proteomes" id="UP000238274"/>
    </source>
</evidence>